<proteinExistence type="predicted"/>
<accession>A0A8J3XX17</accession>
<comment type="caution">
    <text evidence="2">The sequence shown here is derived from an EMBL/GenBank/DDBJ whole genome shotgun (WGS) entry which is preliminary data.</text>
</comment>
<dbReference type="SUPFAM" id="SSF55729">
    <property type="entry name" value="Acyl-CoA N-acyltransferases (Nat)"/>
    <property type="match status" value="1"/>
</dbReference>
<reference evidence="2" key="1">
    <citation type="submission" date="2021-01" db="EMBL/GenBank/DDBJ databases">
        <title>Whole genome shotgun sequence of Planotetraspora thailandica NBRC 104271.</title>
        <authorList>
            <person name="Komaki H."/>
            <person name="Tamura T."/>
        </authorList>
    </citation>
    <scope>NUCLEOTIDE SEQUENCE</scope>
    <source>
        <strain evidence="2">NBRC 104271</strain>
    </source>
</reference>
<dbReference type="InterPro" id="IPR016181">
    <property type="entry name" value="Acyl_CoA_acyltransferase"/>
</dbReference>
<keyword evidence="3" id="KW-1185">Reference proteome</keyword>
<evidence type="ECO:0008006" key="4">
    <source>
        <dbReference type="Google" id="ProtNLM"/>
    </source>
</evidence>
<dbReference type="AlphaFoldDB" id="A0A8J3XX17"/>
<dbReference type="EMBL" id="BOOR01000032">
    <property type="protein sequence ID" value="GII56059.1"/>
    <property type="molecule type" value="Genomic_DNA"/>
</dbReference>
<name>A0A8J3XX17_9ACTN</name>
<evidence type="ECO:0000256" key="1">
    <source>
        <dbReference type="SAM" id="MobiDB-lite"/>
    </source>
</evidence>
<organism evidence="2 3">
    <name type="scientific">Planotetraspora thailandica</name>
    <dbReference type="NCBI Taxonomy" id="487172"/>
    <lineage>
        <taxon>Bacteria</taxon>
        <taxon>Bacillati</taxon>
        <taxon>Actinomycetota</taxon>
        <taxon>Actinomycetes</taxon>
        <taxon>Streptosporangiales</taxon>
        <taxon>Streptosporangiaceae</taxon>
        <taxon>Planotetraspora</taxon>
    </lineage>
</organism>
<evidence type="ECO:0000313" key="2">
    <source>
        <dbReference type="EMBL" id="GII56059.1"/>
    </source>
</evidence>
<feature type="region of interest" description="Disordered" evidence="1">
    <location>
        <begin position="1"/>
        <end position="27"/>
    </location>
</feature>
<dbReference type="Proteomes" id="UP000605992">
    <property type="component" value="Unassembled WGS sequence"/>
</dbReference>
<gene>
    <name evidence="2" type="ORF">Pth03_44480</name>
</gene>
<evidence type="ECO:0000313" key="3">
    <source>
        <dbReference type="Proteomes" id="UP000605992"/>
    </source>
</evidence>
<protein>
    <recommendedName>
        <fullName evidence="4">N-acetyltransferase domain-containing protein</fullName>
    </recommendedName>
</protein>
<sequence>MDDDGNVFTPAPRHVGYGHDASVGVGPPQTVSCRERISRSDGISPVSILLGPSREAPDGNRVNHLTGDRASAAISDEYADVYVEIHAEPPYNAGPLYERKLFLERTRRQVASPGFELVAADDDGTLAGFAFGLTMEPTGGGAAKLHQPPNMCYRRTNSLSSSLTCASSTSGRGTGKRLLAELLNGRAEPYGVLLANPDASAHAMYQRWGWQVVGTCQPAPDSTASDVLVIDRTK</sequence>
<dbReference type="Gene3D" id="3.40.630.30">
    <property type="match status" value="1"/>
</dbReference>